<reference evidence="1" key="1">
    <citation type="submission" date="2018-10" db="EMBL/GenBank/DDBJ databases">
        <title>Hidden diversity of soil giant viruses.</title>
        <authorList>
            <person name="Schulz F."/>
            <person name="Alteio L."/>
            <person name="Goudeau D."/>
            <person name="Ryan E.M."/>
            <person name="Malmstrom R.R."/>
            <person name="Blanchard J."/>
            <person name="Woyke T."/>
        </authorList>
    </citation>
    <scope>NUCLEOTIDE SEQUENCE</scope>
    <source>
        <strain evidence="1">HYV1</strain>
    </source>
</reference>
<protein>
    <submittedName>
        <fullName evidence="1">Uncharacterized protein</fullName>
    </submittedName>
</protein>
<gene>
    <name evidence="1" type="ORF">Hyperionvirus2_116</name>
</gene>
<accession>A0A3G5A6E6</accession>
<dbReference type="EMBL" id="MK072384">
    <property type="protein sequence ID" value="AYV82748.1"/>
    <property type="molecule type" value="Genomic_DNA"/>
</dbReference>
<name>A0A3G5A6E6_9VIRU</name>
<evidence type="ECO:0000313" key="1">
    <source>
        <dbReference type="EMBL" id="AYV82748.1"/>
    </source>
</evidence>
<sequence>MTDTSFELKHRSKFISNITEQESYERTVPEALKRKGIRYTDDLKDKLFYDVQPWEKRDFVEPKCNEISLKKIGEKPSGHLLMGFQRESILFESMPSFYINGTDGIYGVLGSQGVAIYKKLEGNYGRDLALFEFILTPNENTRVGYVNQTENQIPGKYDTKYDIILFNDANYLKITPSAFKINEFTFSTNVAALQRIYQMGNYWADLGERSIRSAFFDCMINKSPPSTTATGGRYKIYKLKSITT</sequence>
<proteinExistence type="predicted"/>
<organism evidence="1">
    <name type="scientific">Hyperionvirus sp</name>
    <dbReference type="NCBI Taxonomy" id="2487770"/>
    <lineage>
        <taxon>Viruses</taxon>
        <taxon>Varidnaviria</taxon>
        <taxon>Bamfordvirae</taxon>
        <taxon>Nucleocytoviricota</taxon>
        <taxon>Megaviricetes</taxon>
        <taxon>Imitervirales</taxon>
        <taxon>Mimiviridae</taxon>
        <taxon>Klosneuvirinae</taxon>
    </lineage>
</organism>